<feature type="transmembrane region" description="Helical" evidence="1">
    <location>
        <begin position="94"/>
        <end position="113"/>
    </location>
</feature>
<organism evidence="2">
    <name type="scientific">candidate division WOR-3 bacterium</name>
    <dbReference type="NCBI Taxonomy" id="2052148"/>
    <lineage>
        <taxon>Bacteria</taxon>
        <taxon>Bacteria division WOR-3</taxon>
    </lineage>
</organism>
<feature type="transmembrane region" description="Helical" evidence="1">
    <location>
        <begin position="40"/>
        <end position="61"/>
    </location>
</feature>
<keyword evidence="1" id="KW-1133">Transmembrane helix</keyword>
<gene>
    <name evidence="2" type="ORF">ENV60_03055</name>
</gene>
<keyword evidence="1" id="KW-0812">Transmembrane</keyword>
<evidence type="ECO:0000313" key="2">
    <source>
        <dbReference type="EMBL" id="HGV97259.1"/>
    </source>
</evidence>
<dbReference type="AlphaFoldDB" id="A0A7C4XU50"/>
<reference evidence="2" key="1">
    <citation type="journal article" date="2020" name="mSystems">
        <title>Genome- and Community-Level Interaction Insights into Carbon Utilization and Element Cycling Functions of Hydrothermarchaeota in Hydrothermal Sediment.</title>
        <authorList>
            <person name="Zhou Z."/>
            <person name="Liu Y."/>
            <person name="Xu W."/>
            <person name="Pan J."/>
            <person name="Luo Z.H."/>
            <person name="Li M."/>
        </authorList>
    </citation>
    <scope>NUCLEOTIDE SEQUENCE [LARGE SCALE GENOMIC DNA]</scope>
    <source>
        <strain evidence="2">SpSt-774</strain>
    </source>
</reference>
<sequence length="116" mass="12720">MRADIFAEIIFIVAILLAIISLFIYGMIIKRLLALIQGRGIWVFPVIGGIFLILMAGLHIYRILFYFPLLGTAGPGDLFDLIIGSLNLSRLESFLLLGAGLFPLIGGVLYYTASSK</sequence>
<keyword evidence="1" id="KW-0472">Membrane</keyword>
<proteinExistence type="predicted"/>
<feature type="transmembrane region" description="Helical" evidence="1">
    <location>
        <begin position="6"/>
        <end position="28"/>
    </location>
</feature>
<name>A0A7C4XU50_UNCW3</name>
<dbReference type="EMBL" id="DTGZ01000054">
    <property type="protein sequence ID" value="HGV97259.1"/>
    <property type="molecule type" value="Genomic_DNA"/>
</dbReference>
<evidence type="ECO:0000256" key="1">
    <source>
        <dbReference type="SAM" id="Phobius"/>
    </source>
</evidence>
<protein>
    <submittedName>
        <fullName evidence="2">Uncharacterized protein</fullName>
    </submittedName>
</protein>
<accession>A0A7C4XU50</accession>
<comment type="caution">
    <text evidence="2">The sequence shown here is derived from an EMBL/GenBank/DDBJ whole genome shotgun (WGS) entry which is preliminary data.</text>
</comment>